<dbReference type="GeneID" id="81591854"/>
<dbReference type="EMBL" id="JAQJAE010000005">
    <property type="protein sequence ID" value="KAJ5593654.1"/>
    <property type="molecule type" value="Genomic_DNA"/>
</dbReference>
<reference evidence="3" key="1">
    <citation type="journal article" date="2023" name="IMA Fungus">
        <title>Comparative genomic study of the Penicillium genus elucidates a diverse pangenome and 15 lateral gene transfer events.</title>
        <authorList>
            <person name="Petersen C."/>
            <person name="Sorensen T."/>
            <person name="Nielsen M.R."/>
            <person name="Sondergaard T.E."/>
            <person name="Sorensen J.L."/>
            <person name="Fitzpatrick D.A."/>
            <person name="Frisvad J.C."/>
            <person name="Nielsen K.L."/>
        </authorList>
    </citation>
    <scope>NUCLEOTIDE SEQUENCE</scope>
    <source>
        <strain evidence="3">IBT 12815</strain>
    </source>
</reference>
<evidence type="ECO:0000313" key="3">
    <source>
        <dbReference type="EMBL" id="KAJ5593654.1"/>
    </source>
</evidence>
<organism evidence="3 4">
    <name type="scientific">Penicillium hordei</name>
    <dbReference type="NCBI Taxonomy" id="40994"/>
    <lineage>
        <taxon>Eukaryota</taxon>
        <taxon>Fungi</taxon>
        <taxon>Dikarya</taxon>
        <taxon>Ascomycota</taxon>
        <taxon>Pezizomycotina</taxon>
        <taxon>Eurotiomycetes</taxon>
        <taxon>Eurotiomycetidae</taxon>
        <taxon>Eurotiales</taxon>
        <taxon>Aspergillaceae</taxon>
        <taxon>Penicillium</taxon>
    </lineage>
</organism>
<evidence type="ECO:0000313" key="4">
    <source>
        <dbReference type="Proteomes" id="UP001213799"/>
    </source>
</evidence>
<comment type="similarity">
    <text evidence="1">Belongs to the peptidase S12 family.</text>
</comment>
<comment type="caution">
    <text evidence="3">The sequence shown here is derived from an EMBL/GenBank/DDBJ whole genome shotgun (WGS) entry which is preliminary data.</text>
</comment>
<evidence type="ECO:0000259" key="2">
    <source>
        <dbReference type="Pfam" id="PF00144"/>
    </source>
</evidence>
<proteinExistence type="inferred from homology"/>
<sequence length="149" mass="16832">MLAKLTEDPATKIQWDTPISQLLPGDFALPDKCVVGQITEDALSHRAGLPSHDHASSRTSVRKNVRRFAHLPLTAKLYTRYQYSNIMYVVASRIIKTVTGQWLGDCLAHSQPLGMIDTYFALDDAQAAPKTLTQGYVLLLRPWWWRPAR</sequence>
<reference evidence="3" key="2">
    <citation type="submission" date="2023-01" db="EMBL/GenBank/DDBJ databases">
        <authorList>
            <person name="Petersen C."/>
        </authorList>
    </citation>
    <scope>NUCLEOTIDE SEQUENCE</scope>
    <source>
        <strain evidence="3">IBT 12815</strain>
    </source>
</reference>
<dbReference type="PANTHER" id="PTHR46825:SF15">
    <property type="entry name" value="BETA-LACTAMASE-RELATED DOMAIN-CONTAINING PROTEIN"/>
    <property type="match status" value="1"/>
</dbReference>
<dbReference type="RefSeq" id="XP_056750280.1">
    <property type="nucleotide sequence ID" value="XM_056901612.1"/>
</dbReference>
<keyword evidence="4" id="KW-1185">Reference proteome</keyword>
<dbReference type="InterPro" id="IPR050491">
    <property type="entry name" value="AmpC-like"/>
</dbReference>
<dbReference type="InterPro" id="IPR001466">
    <property type="entry name" value="Beta-lactam-related"/>
</dbReference>
<dbReference type="Pfam" id="PF00144">
    <property type="entry name" value="Beta-lactamase"/>
    <property type="match status" value="1"/>
</dbReference>
<dbReference type="SUPFAM" id="SSF56601">
    <property type="entry name" value="beta-lactamase/transpeptidase-like"/>
    <property type="match status" value="1"/>
</dbReference>
<dbReference type="PANTHER" id="PTHR46825">
    <property type="entry name" value="D-ALANYL-D-ALANINE-CARBOXYPEPTIDASE/ENDOPEPTIDASE AMPH"/>
    <property type="match status" value="1"/>
</dbReference>
<dbReference type="AlphaFoldDB" id="A0AAD6GYX8"/>
<dbReference type="InterPro" id="IPR012338">
    <property type="entry name" value="Beta-lactam/transpept-like"/>
</dbReference>
<gene>
    <name evidence="3" type="ORF">N7537_010558</name>
</gene>
<dbReference type="Gene3D" id="3.40.710.10">
    <property type="entry name" value="DD-peptidase/beta-lactamase superfamily"/>
    <property type="match status" value="1"/>
</dbReference>
<dbReference type="Proteomes" id="UP001213799">
    <property type="component" value="Unassembled WGS sequence"/>
</dbReference>
<protein>
    <submittedName>
        <fullName evidence="3">Penicillin-binding protein</fullName>
    </submittedName>
</protein>
<accession>A0AAD6GYX8</accession>
<feature type="domain" description="Beta-lactamase-related" evidence="2">
    <location>
        <begin position="12"/>
        <end position="131"/>
    </location>
</feature>
<name>A0AAD6GYX8_9EURO</name>
<evidence type="ECO:0000256" key="1">
    <source>
        <dbReference type="ARBA" id="ARBA00038215"/>
    </source>
</evidence>